<name>A0A7S9DVC2_9ALTE</name>
<dbReference type="InterPro" id="IPR029000">
    <property type="entry name" value="Cyclophilin-like_dom_sf"/>
</dbReference>
<keyword evidence="4" id="KW-0732">Signal</keyword>
<dbReference type="GO" id="GO:0003755">
    <property type="term" value="F:peptidyl-prolyl cis-trans isomerase activity"/>
    <property type="evidence" value="ECO:0007669"/>
    <property type="project" value="UniProtKB-KW"/>
</dbReference>
<gene>
    <name evidence="6" type="ORF">IT774_10530</name>
</gene>
<evidence type="ECO:0000259" key="5">
    <source>
        <dbReference type="PROSITE" id="PS50072"/>
    </source>
</evidence>
<dbReference type="Gene3D" id="2.40.100.10">
    <property type="entry name" value="Cyclophilin-like"/>
    <property type="match status" value="1"/>
</dbReference>
<reference evidence="6 7" key="1">
    <citation type="submission" date="2020-11" db="EMBL/GenBank/DDBJ databases">
        <title>Complete genome sequence for Salinimonas sp. strain G2-b.</title>
        <authorList>
            <person name="Park S.-J."/>
        </authorList>
    </citation>
    <scope>NUCLEOTIDE SEQUENCE [LARGE SCALE GENOMIC DNA]</scope>
    <source>
        <strain evidence="6 7">G2-b</strain>
    </source>
</reference>
<protein>
    <recommendedName>
        <fullName evidence="1">peptidylprolyl isomerase</fullName>
        <ecNumber evidence="1">5.2.1.8</ecNumber>
    </recommendedName>
</protein>
<dbReference type="PROSITE" id="PS50072">
    <property type="entry name" value="CSA_PPIASE_2"/>
    <property type="match status" value="1"/>
</dbReference>
<evidence type="ECO:0000256" key="1">
    <source>
        <dbReference type="ARBA" id="ARBA00013194"/>
    </source>
</evidence>
<evidence type="ECO:0000256" key="4">
    <source>
        <dbReference type="SAM" id="SignalP"/>
    </source>
</evidence>
<proteinExistence type="predicted"/>
<keyword evidence="2" id="KW-0697">Rotamase</keyword>
<dbReference type="EC" id="5.2.1.8" evidence="1"/>
<evidence type="ECO:0000313" key="7">
    <source>
        <dbReference type="Proteomes" id="UP000595095"/>
    </source>
</evidence>
<dbReference type="EMBL" id="CP064795">
    <property type="protein sequence ID" value="QPG04663.1"/>
    <property type="molecule type" value="Genomic_DNA"/>
</dbReference>
<sequence>MLKFWLLLSLLITLPVVTCAASDEETAADKDFWYLIPQSDLVYIDTNQGQVVVALTDSVAPEHVKRFKTLVSEGFYNQQHFYRVIEGFVAQAGANAQQPEGEAYPPLPAEFSKSSVEGFFEVERPAPFAPVAGFINGFAAGTTPDRQGYWLTHCPGAVAMARDNKADTATTDFYIVLGQAPRHLDRNMSVFGRVVAGMAALQRLPRGEKDNGGVISRPGEASAIVGAALGTSLPADQQRRFRIQLPGHSAYQNRLLTTKTLSNSFFVDKSLAPRAIDICYVQTLVEEI</sequence>
<evidence type="ECO:0000313" key="6">
    <source>
        <dbReference type="EMBL" id="QPG04663.1"/>
    </source>
</evidence>
<feature type="domain" description="PPIase cyclophilin-type" evidence="5">
    <location>
        <begin position="38"/>
        <end position="229"/>
    </location>
</feature>
<keyword evidence="7" id="KW-1185">Reference proteome</keyword>
<evidence type="ECO:0000256" key="3">
    <source>
        <dbReference type="ARBA" id="ARBA00023235"/>
    </source>
</evidence>
<feature type="signal peptide" evidence="4">
    <location>
        <begin position="1"/>
        <end position="20"/>
    </location>
</feature>
<dbReference type="InterPro" id="IPR044665">
    <property type="entry name" value="E_coli_cyclophilin_A-like"/>
</dbReference>
<dbReference type="RefSeq" id="WP_195809756.1">
    <property type="nucleotide sequence ID" value="NZ_CP064795.1"/>
</dbReference>
<dbReference type="AlphaFoldDB" id="A0A7S9DVC2"/>
<feature type="chain" id="PRO_5032769296" description="peptidylprolyl isomerase" evidence="4">
    <location>
        <begin position="21"/>
        <end position="288"/>
    </location>
</feature>
<dbReference type="KEGG" id="smaa:IT774_10530"/>
<accession>A0A7S9DVC2</accession>
<keyword evidence="3 6" id="KW-0413">Isomerase</keyword>
<dbReference type="SUPFAM" id="SSF50891">
    <property type="entry name" value="Cyclophilin-like"/>
    <property type="match status" value="1"/>
</dbReference>
<dbReference type="Proteomes" id="UP000595095">
    <property type="component" value="Chromosome"/>
</dbReference>
<dbReference type="PANTHER" id="PTHR43246">
    <property type="entry name" value="PEPTIDYL-PROLYL CIS-TRANS ISOMERASE CYP38, CHLOROPLASTIC"/>
    <property type="match status" value="1"/>
</dbReference>
<dbReference type="InterPro" id="IPR002130">
    <property type="entry name" value="Cyclophilin-type_PPIase_dom"/>
</dbReference>
<dbReference type="CDD" id="cd00317">
    <property type="entry name" value="cyclophilin"/>
    <property type="match status" value="1"/>
</dbReference>
<dbReference type="Pfam" id="PF00160">
    <property type="entry name" value="Pro_isomerase"/>
    <property type="match status" value="1"/>
</dbReference>
<organism evidence="6 7">
    <name type="scientific">Salinimonas marina</name>
    <dbReference type="NCBI Taxonomy" id="2785918"/>
    <lineage>
        <taxon>Bacteria</taxon>
        <taxon>Pseudomonadati</taxon>
        <taxon>Pseudomonadota</taxon>
        <taxon>Gammaproteobacteria</taxon>
        <taxon>Alteromonadales</taxon>
        <taxon>Alteromonadaceae</taxon>
        <taxon>Alteromonas/Salinimonas group</taxon>
        <taxon>Salinimonas</taxon>
    </lineage>
</organism>
<evidence type="ECO:0000256" key="2">
    <source>
        <dbReference type="ARBA" id="ARBA00023110"/>
    </source>
</evidence>